<gene>
    <name evidence="1" type="ORF">L6164_033668</name>
</gene>
<accession>A0ACB9KSJ9</accession>
<comment type="caution">
    <text evidence="1">The sequence shown here is derived from an EMBL/GenBank/DDBJ whole genome shotgun (WGS) entry which is preliminary data.</text>
</comment>
<evidence type="ECO:0000313" key="1">
    <source>
        <dbReference type="EMBL" id="KAI4300271.1"/>
    </source>
</evidence>
<dbReference type="EMBL" id="CM039438">
    <property type="protein sequence ID" value="KAI4300271.1"/>
    <property type="molecule type" value="Genomic_DNA"/>
</dbReference>
<dbReference type="Proteomes" id="UP000828941">
    <property type="component" value="Chromosome 13"/>
</dbReference>
<proteinExistence type="predicted"/>
<sequence>MLKPWKLGTLFALVAIYPSWATGQYDRDQTSLGLATETMNDSPLSPSTYADNAFSPETQGEESMATPAYAPETGEDAYPYADNPSTSPVPADFADEQAPTPELQDNGDEDLYSPSEAPSPADAHAYAPVFPFNYSAEDDAGEFSYEEDEKINGSTIGLFVVGAVCVIGLGGLAYKKRREEKRKQYEMYQMARRGEFI</sequence>
<name>A0ACB9KSJ9_BAUVA</name>
<keyword evidence="2" id="KW-1185">Reference proteome</keyword>
<reference evidence="1 2" key="1">
    <citation type="journal article" date="2022" name="DNA Res.">
        <title>Chromosomal-level genome assembly of the orchid tree Bauhinia variegata (Leguminosae; Cercidoideae) supports the allotetraploid origin hypothesis of Bauhinia.</title>
        <authorList>
            <person name="Zhong Y."/>
            <person name="Chen Y."/>
            <person name="Zheng D."/>
            <person name="Pang J."/>
            <person name="Liu Y."/>
            <person name="Luo S."/>
            <person name="Meng S."/>
            <person name="Qian L."/>
            <person name="Wei D."/>
            <person name="Dai S."/>
            <person name="Zhou R."/>
        </authorList>
    </citation>
    <scope>NUCLEOTIDE SEQUENCE [LARGE SCALE GENOMIC DNA]</scope>
    <source>
        <strain evidence="1">BV-YZ2020</strain>
    </source>
</reference>
<organism evidence="1 2">
    <name type="scientific">Bauhinia variegata</name>
    <name type="common">Purple orchid tree</name>
    <name type="synonym">Phanera variegata</name>
    <dbReference type="NCBI Taxonomy" id="167791"/>
    <lineage>
        <taxon>Eukaryota</taxon>
        <taxon>Viridiplantae</taxon>
        <taxon>Streptophyta</taxon>
        <taxon>Embryophyta</taxon>
        <taxon>Tracheophyta</taxon>
        <taxon>Spermatophyta</taxon>
        <taxon>Magnoliopsida</taxon>
        <taxon>eudicotyledons</taxon>
        <taxon>Gunneridae</taxon>
        <taxon>Pentapetalae</taxon>
        <taxon>rosids</taxon>
        <taxon>fabids</taxon>
        <taxon>Fabales</taxon>
        <taxon>Fabaceae</taxon>
        <taxon>Cercidoideae</taxon>
        <taxon>Cercideae</taxon>
        <taxon>Bauhiniinae</taxon>
        <taxon>Bauhinia</taxon>
    </lineage>
</organism>
<protein>
    <submittedName>
        <fullName evidence="1">Uncharacterized protein</fullName>
    </submittedName>
</protein>
<evidence type="ECO:0000313" key="2">
    <source>
        <dbReference type="Proteomes" id="UP000828941"/>
    </source>
</evidence>